<evidence type="ECO:0000256" key="4">
    <source>
        <dbReference type="ARBA" id="ARBA00022692"/>
    </source>
</evidence>
<dbReference type="PANTHER" id="PTHR43867:SF2">
    <property type="entry name" value="CELLULOSE SYNTHASE CATALYTIC SUBUNIT A [UDP-FORMING]"/>
    <property type="match status" value="1"/>
</dbReference>
<feature type="transmembrane region" description="Helical" evidence="7">
    <location>
        <begin position="506"/>
        <end position="532"/>
    </location>
</feature>
<evidence type="ECO:0000313" key="11">
    <source>
        <dbReference type="Proteomes" id="UP000243859"/>
    </source>
</evidence>
<dbReference type="InterPro" id="IPR029044">
    <property type="entry name" value="Nucleotide-diphossugar_trans"/>
</dbReference>
<dbReference type="AlphaFoldDB" id="A0A2T5BQM0"/>
<keyword evidence="4 7" id="KW-0812">Transmembrane</keyword>
<evidence type="ECO:0000259" key="9">
    <source>
        <dbReference type="Pfam" id="PF13632"/>
    </source>
</evidence>
<evidence type="ECO:0000256" key="6">
    <source>
        <dbReference type="ARBA" id="ARBA00023136"/>
    </source>
</evidence>
<keyword evidence="6 7" id="KW-0472">Membrane</keyword>
<evidence type="ECO:0000256" key="5">
    <source>
        <dbReference type="ARBA" id="ARBA00022989"/>
    </source>
</evidence>
<keyword evidence="5 7" id="KW-1133">Transmembrane helix</keyword>
<dbReference type="InterPro" id="IPR001173">
    <property type="entry name" value="Glyco_trans_2-like"/>
</dbReference>
<proteinExistence type="predicted"/>
<evidence type="ECO:0000256" key="7">
    <source>
        <dbReference type="SAM" id="Phobius"/>
    </source>
</evidence>
<dbReference type="SUPFAM" id="SSF160246">
    <property type="entry name" value="EspE N-terminal domain-like"/>
    <property type="match status" value="1"/>
</dbReference>
<dbReference type="GO" id="GO:0016757">
    <property type="term" value="F:glycosyltransferase activity"/>
    <property type="evidence" value="ECO:0007669"/>
    <property type="project" value="UniProtKB-KW"/>
</dbReference>
<dbReference type="Pfam" id="PF13632">
    <property type="entry name" value="Glyco_trans_2_3"/>
    <property type="match status" value="1"/>
</dbReference>
<evidence type="ECO:0000259" key="8">
    <source>
        <dbReference type="Pfam" id="PF05157"/>
    </source>
</evidence>
<sequence length="630" mass="70277">MAKHTDPVMLRTVPSRIIPVPDTDRDWPSLADTLLSLELVAADALSRAREKAMLSGRPLAEILRTGAFLSSDALAQAQAARCKARIVDLTTEPPDPRLVARMGAVTCMQLGLLPWRRQGGVTVMVAPEPDRLPPHFPRLEKVFGPLTLAIAPLEDIQNALGRQFGPVLDAAARLRTPESESCRSWHRRTPGRILALLCLVLAVVLLSAPLGTLTVLTLWAVGTLTLSMVLKAAALIASCRPFPPPPELPPDIPSISPLPVVSLLIPLYKEADVADRLIRRLSRLDYPPEQLDICFVTESDDDLTRFMLARADLPPWMRVITVPDGPLRTKPRALNYALDICRGSIIGIYDAEDAPETDQIRKVVRHFRSSPPDVVCLQAALDYYNHSQNWLARCFTAEYAGWFRVMMPGLSRLGLALPLGGTSLFIRRPALEALGAWDAYNVTEDADLGLRLARHGYRTAMLPSATHEEANCKLYPWVRQRSRWLKGYAMTWTTLMRHPLRLIRQLGVWQFLGVQVVLFCALSLFFLSPLLWSFWLLALGLEHPLSRILPTGALIGIGGLFALSEVLNVTIAAIGLRRAEKAWLWPWLPTLHLYFPLASLAAYKALHEMIFRPFYWDKTHHGLSDTTRDP</sequence>
<dbReference type="Pfam" id="PF05157">
    <property type="entry name" value="MshEN"/>
    <property type="match status" value="1"/>
</dbReference>
<evidence type="ECO:0000256" key="3">
    <source>
        <dbReference type="ARBA" id="ARBA00022679"/>
    </source>
</evidence>
<comment type="caution">
    <text evidence="10">The sequence shown here is derived from an EMBL/GenBank/DDBJ whole genome shotgun (WGS) entry which is preliminary data.</text>
</comment>
<feature type="domain" description="Type II secretion system protein GspE N-terminal" evidence="8">
    <location>
        <begin position="86"/>
        <end position="165"/>
    </location>
</feature>
<keyword evidence="3 10" id="KW-0808">Transferase</keyword>
<dbReference type="InterPro" id="IPR050321">
    <property type="entry name" value="Glycosyltr_2/OpgH_subfam"/>
</dbReference>
<keyword evidence="2" id="KW-0328">Glycosyltransferase</keyword>
<feature type="transmembrane region" description="Helical" evidence="7">
    <location>
        <begin position="216"/>
        <end position="237"/>
    </location>
</feature>
<evidence type="ECO:0000256" key="1">
    <source>
        <dbReference type="ARBA" id="ARBA00004141"/>
    </source>
</evidence>
<dbReference type="GO" id="GO:0016020">
    <property type="term" value="C:membrane"/>
    <property type="evidence" value="ECO:0007669"/>
    <property type="project" value="UniProtKB-SubCell"/>
</dbReference>
<dbReference type="Proteomes" id="UP000243859">
    <property type="component" value="Unassembled WGS sequence"/>
</dbReference>
<dbReference type="Gene3D" id="3.90.550.10">
    <property type="entry name" value="Spore Coat Polysaccharide Biosynthesis Protein SpsA, Chain A"/>
    <property type="match status" value="1"/>
</dbReference>
<feature type="transmembrane region" description="Helical" evidence="7">
    <location>
        <begin position="583"/>
        <end position="603"/>
    </location>
</feature>
<protein>
    <submittedName>
        <fullName evidence="10">Cellulose synthase/poly-beta-1,6-N-acetylglucosamine synthase-like glycosyltransferase</fullName>
    </submittedName>
</protein>
<feature type="domain" description="Glycosyltransferase 2-like" evidence="9">
    <location>
        <begin position="346"/>
        <end position="539"/>
    </location>
</feature>
<feature type="transmembrane region" description="Helical" evidence="7">
    <location>
        <begin position="193"/>
        <end position="210"/>
    </location>
</feature>
<reference evidence="10 11" key="1">
    <citation type="submission" date="2018-04" db="EMBL/GenBank/DDBJ databases">
        <title>Genomic Encyclopedia of Archaeal and Bacterial Type Strains, Phase II (KMG-II): from individual species to whole genera.</title>
        <authorList>
            <person name="Goeker M."/>
        </authorList>
    </citation>
    <scope>NUCLEOTIDE SEQUENCE [LARGE SCALE GENOMIC DNA]</scope>
    <source>
        <strain evidence="10 11">DSM 18064</strain>
    </source>
</reference>
<dbReference type="EMBL" id="QAAA01000012">
    <property type="protein sequence ID" value="PTN01497.1"/>
    <property type="molecule type" value="Genomic_DNA"/>
</dbReference>
<dbReference type="InterPro" id="IPR037257">
    <property type="entry name" value="T2SS_E_N_sf"/>
</dbReference>
<accession>A0A2T5BQM0</accession>
<dbReference type="InterPro" id="IPR007831">
    <property type="entry name" value="T2SS_GspE_N"/>
</dbReference>
<evidence type="ECO:0000313" key="10">
    <source>
        <dbReference type="EMBL" id="PTN01497.1"/>
    </source>
</evidence>
<evidence type="ECO:0000256" key="2">
    <source>
        <dbReference type="ARBA" id="ARBA00022676"/>
    </source>
</evidence>
<dbReference type="PANTHER" id="PTHR43867">
    <property type="entry name" value="CELLULOSE SYNTHASE CATALYTIC SUBUNIT A [UDP-FORMING]"/>
    <property type="match status" value="1"/>
</dbReference>
<keyword evidence="11" id="KW-1185">Reference proteome</keyword>
<comment type="subcellular location">
    <subcellularLocation>
        <location evidence="1">Membrane</location>
        <topology evidence="1">Multi-pass membrane protein</topology>
    </subcellularLocation>
</comment>
<name>A0A2T5BQM0_9RHOB</name>
<feature type="transmembrane region" description="Helical" evidence="7">
    <location>
        <begin position="552"/>
        <end position="576"/>
    </location>
</feature>
<organism evidence="10 11">
    <name type="scientific">Rhodovulum imhoffii</name>
    <dbReference type="NCBI Taxonomy" id="365340"/>
    <lineage>
        <taxon>Bacteria</taxon>
        <taxon>Pseudomonadati</taxon>
        <taxon>Pseudomonadota</taxon>
        <taxon>Alphaproteobacteria</taxon>
        <taxon>Rhodobacterales</taxon>
        <taxon>Paracoccaceae</taxon>
        <taxon>Rhodovulum</taxon>
    </lineage>
</organism>
<dbReference type="SUPFAM" id="SSF53448">
    <property type="entry name" value="Nucleotide-diphospho-sugar transferases"/>
    <property type="match status" value="1"/>
</dbReference>
<gene>
    <name evidence="10" type="ORF">C8N32_1126</name>
</gene>